<evidence type="ECO:0000313" key="2">
    <source>
        <dbReference type="Proteomes" id="UP001180020"/>
    </source>
</evidence>
<evidence type="ECO:0000313" key="1">
    <source>
        <dbReference type="EMBL" id="KAK1320770.1"/>
    </source>
</evidence>
<dbReference type="Proteomes" id="UP001180020">
    <property type="component" value="Unassembled WGS sequence"/>
</dbReference>
<sequence length="97" mass="11281">MSMEHDFGEMHLEHQKEKMEYKGKILPPDHPDSVRVRLIAEKIIGALHRELRKKRIWSAPQYDLGIWDSKCEGALMALIGWWNAWKNGVLGDDWGGK</sequence>
<keyword evidence="2" id="KW-1185">Reference proteome</keyword>
<dbReference type="AlphaFoldDB" id="A0AAV9F4N2"/>
<accession>A0AAV9F4N2</accession>
<reference evidence="1" key="2">
    <citation type="submission" date="2023-06" db="EMBL/GenBank/DDBJ databases">
        <authorList>
            <person name="Ma L."/>
            <person name="Liu K.-W."/>
            <person name="Li Z."/>
            <person name="Hsiao Y.-Y."/>
            <person name="Qi Y."/>
            <person name="Fu T."/>
            <person name="Tang G."/>
            <person name="Zhang D."/>
            <person name="Sun W.-H."/>
            <person name="Liu D.-K."/>
            <person name="Li Y."/>
            <person name="Chen G.-Z."/>
            <person name="Liu X.-D."/>
            <person name="Liao X.-Y."/>
            <person name="Jiang Y.-T."/>
            <person name="Yu X."/>
            <person name="Hao Y."/>
            <person name="Huang J."/>
            <person name="Zhao X.-W."/>
            <person name="Ke S."/>
            <person name="Chen Y.-Y."/>
            <person name="Wu W.-L."/>
            <person name="Hsu J.-L."/>
            <person name="Lin Y.-F."/>
            <person name="Huang M.-D."/>
            <person name="Li C.-Y."/>
            <person name="Huang L."/>
            <person name="Wang Z.-W."/>
            <person name="Zhao X."/>
            <person name="Zhong W.-Y."/>
            <person name="Peng D.-H."/>
            <person name="Ahmad S."/>
            <person name="Lan S."/>
            <person name="Zhang J.-S."/>
            <person name="Tsai W.-C."/>
            <person name="Van De Peer Y."/>
            <person name="Liu Z.-J."/>
        </authorList>
    </citation>
    <scope>NUCLEOTIDE SEQUENCE</scope>
    <source>
        <strain evidence="1">CP</strain>
        <tissue evidence="1">Leaves</tissue>
    </source>
</reference>
<proteinExistence type="predicted"/>
<organism evidence="1 2">
    <name type="scientific">Acorus calamus</name>
    <name type="common">Sweet flag</name>
    <dbReference type="NCBI Taxonomy" id="4465"/>
    <lineage>
        <taxon>Eukaryota</taxon>
        <taxon>Viridiplantae</taxon>
        <taxon>Streptophyta</taxon>
        <taxon>Embryophyta</taxon>
        <taxon>Tracheophyta</taxon>
        <taxon>Spermatophyta</taxon>
        <taxon>Magnoliopsida</taxon>
        <taxon>Liliopsida</taxon>
        <taxon>Acoraceae</taxon>
        <taxon>Acorus</taxon>
    </lineage>
</organism>
<protein>
    <submittedName>
        <fullName evidence="1">Uncharacterized protein</fullName>
    </submittedName>
</protein>
<comment type="caution">
    <text evidence="1">The sequence shown here is derived from an EMBL/GenBank/DDBJ whole genome shotgun (WGS) entry which is preliminary data.</text>
</comment>
<gene>
    <name evidence="1" type="ORF">QJS10_CPA03g01492</name>
</gene>
<name>A0AAV9F4N2_ACOCL</name>
<reference evidence="1" key="1">
    <citation type="journal article" date="2023" name="Nat. Commun.">
        <title>Diploid and tetraploid genomes of Acorus and the evolution of monocots.</title>
        <authorList>
            <person name="Ma L."/>
            <person name="Liu K.W."/>
            <person name="Li Z."/>
            <person name="Hsiao Y.Y."/>
            <person name="Qi Y."/>
            <person name="Fu T."/>
            <person name="Tang G.D."/>
            <person name="Zhang D."/>
            <person name="Sun W.H."/>
            <person name="Liu D.K."/>
            <person name="Li Y."/>
            <person name="Chen G.Z."/>
            <person name="Liu X.D."/>
            <person name="Liao X.Y."/>
            <person name="Jiang Y.T."/>
            <person name="Yu X."/>
            <person name="Hao Y."/>
            <person name="Huang J."/>
            <person name="Zhao X.W."/>
            <person name="Ke S."/>
            <person name="Chen Y.Y."/>
            <person name="Wu W.L."/>
            <person name="Hsu J.L."/>
            <person name="Lin Y.F."/>
            <person name="Huang M.D."/>
            <person name="Li C.Y."/>
            <person name="Huang L."/>
            <person name="Wang Z.W."/>
            <person name="Zhao X."/>
            <person name="Zhong W.Y."/>
            <person name="Peng D.H."/>
            <person name="Ahmad S."/>
            <person name="Lan S."/>
            <person name="Zhang J.S."/>
            <person name="Tsai W.C."/>
            <person name="Van de Peer Y."/>
            <person name="Liu Z.J."/>
        </authorList>
    </citation>
    <scope>NUCLEOTIDE SEQUENCE</scope>
    <source>
        <strain evidence="1">CP</strain>
    </source>
</reference>
<dbReference type="EMBL" id="JAUJYO010000003">
    <property type="protein sequence ID" value="KAK1320770.1"/>
    <property type="molecule type" value="Genomic_DNA"/>
</dbReference>